<dbReference type="NCBIfam" id="TIGR02284">
    <property type="entry name" value="PA2169 family four-helix-bundle protein"/>
    <property type="match status" value="1"/>
</dbReference>
<proteinExistence type="predicted"/>
<reference evidence="2 3" key="1">
    <citation type="submission" date="2023-05" db="EMBL/GenBank/DDBJ databases">
        <title>Adaptations of aquatic viruses from atmosphere-close ecosystems of the Central Arctic Ocean.</title>
        <authorList>
            <person name="Rahlff J."/>
            <person name="Holmfeldt K."/>
        </authorList>
    </citation>
    <scope>NUCLEOTIDE SEQUENCE [LARGE SCALE GENOMIC DNA]</scope>
    <source>
        <strain evidence="2 3">Arc14</strain>
    </source>
</reference>
<sequence>MDDIKTIGLLNNLIIVNNDRIEGYEMAIEETEENDLKLLFSQFIQTSVKCKSELLSEVRRLEAEAFISDRRKASFFTTWTEVKSALNSKNRKVILDACEEGENLVKKNYEDTIRDHGTDLSINELAMLKNQYMDLKNDHDRVEAMGQSVVM</sequence>
<accession>A0ABV4KBU7</accession>
<organism evidence="2 3">
    <name type="scientific">Flavobacterium frigidarium</name>
    <dbReference type="NCBI Taxonomy" id="99286"/>
    <lineage>
        <taxon>Bacteria</taxon>
        <taxon>Pseudomonadati</taxon>
        <taxon>Bacteroidota</taxon>
        <taxon>Flavobacteriia</taxon>
        <taxon>Flavobacteriales</taxon>
        <taxon>Flavobacteriaceae</taxon>
        <taxon>Flavobacterium</taxon>
    </lineage>
</organism>
<protein>
    <submittedName>
        <fullName evidence="2">PA2169 family four-helix-bundle protein</fullName>
    </submittedName>
</protein>
<gene>
    <name evidence="2" type="ORF">QO192_07335</name>
</gene>
<evidence type="ECO:0000259" key="1">
    <source>
        <dbReference type="Pfam" id="PF09537"/>
    </source>
</evidence>
<dbReference type="InterPro" id="IPR011971">
    <property type="entry name" value="CHP02284"/>
</dbReference>
<evidence type="ECO:0000313" key="3">
    <source>
        <dbReference type="Proteomes" id="UP001568894"/>
    </source>
</evidence>
<dbReference type="InterPro" id="IPR019052">
    <property type="entry name" value="DUF2383"/>
</dbReference>
<dbReference type="Gene3D" id="1.20.1260.10">
    <property type="match status" value="1"/>
</dbReference>
<keyword evidence="3" id="KW-1185">Reference proteome</keyword>
<dbReference type="InterPro" id="IPR012347">
    <property type="entry name" value="Ferritin-like"/>
</dbReference>
<name>A0ABV4KBU7_9FLAO</name>
<comment type="caution">
    <text evidence="2">The sequence shown here is derived from an EMBL/GenBank/DDBJ whole genome shotgun (WGS) entry which is preliminary data.</text>
</comment>
<dbReference type="Proteomes" id="UP001568894">
    <property type="component" value="Unassembled WGS sequence"/>
</dbReference>
<feature type="domain" description="DUF2383" evidence="1">
    <location>
        <begin position="6"/>
        <end position="114"/>
    </location>
</feature>
<dbReference type="Pfam" id="PF09537">
    <property type="entry name" value="DUF2383"/>
    <property type="match status" value="1"/>
</dbReference>
<dbReference type="RefSeq" id="WP_371569364.1">
    <property type="nucleotide sequence ID" value="NZ_JASMRN010000005.1"/>
</dbReference>
<dbReference type="EMBL" id="JASMRN010000005">
    <property type="protein sequence ID" value="MEZ7515096.1"/>
    <property type="molecule type" value="Genomic_DNA"/>
</dbReference>
<evidence type="ECO:0000313" key="2">
    <source>
        <dbReference type="EMBL" id="MEZ7515096.1"/>
    </source>
</evidence>